<accession>A0ABW0ZPY4</accession>
<keyword evidence="2" id="KW-1185">Reference proteome</keyword>
<name>A0ABW0ZPY4_9ACTN</name>
<dbReference type="Proteomes" id="UP001596074">
    <property type="component" value="Unassembled WGS sequence"/>
</dbReference>
<reference evidence="2" key="1">
    <citation type="journal article" date="2019" name="Int. J. Syst. Evol. Microbiol.">
        <title>The Global Catalogue of Microorganisms (GCM) 10K type strain sequencing project: providing services to taxonomists for standard genome sequencing and annotation.</title>
        <authorList>
            <consortium name="The Broad Institute Genomics Platform"/>
            <consortium name="The Broad Institute Genome Sequencing Center for Infectious Disease"/>
            <person name="Wu L."/>
            <person name="Ma J."/>
        </authorList>
    </citation>
    <scope>NUCLEOTIDE SEQUENCE [LARGE SCALE GENOMIC DNA]</scope>
    <source>
        <strain evidence="2">KCTC 42087</strain>
    </source>
</reference>
<evidence type="ECO:0000313" key="2">
    <source>
        <dbReference type="Proteomes" id="UP001596074"/>
    </source>
</evidence>
<dbReference type="EMBL" id="JBHSON010000004">
    <property type="protein sequence ID" value="MFC5744842.1"/>
    <property type="molecule type" value="Genomic_DNA"/>
</dbReference>
<evidence type="ECO:0008006" key="3">
    <source>
        <dbReference type="Google" id="ProtNLM"/>
    </source>
</evidence>
<proteinExistence type="predicted"/>
<protein>
    <recommendedName>
        <fullName evidence="3">Pectate lyase superfamily protein domain-containing protein</fullName>
    </recommendedName>
</protein>
<dbReference type="RefSeq" id="WP_378280357.1">
    <property type="nucleotide sequence ID" value="NZ_JBHSON010000004.1"/>
</dbReference>
<sequence length="390" mass="41521">MTVPYEAPDTRFGLSLETALDGIGDRVGLHEATYGAPFDAFVGKTDDDRLAAAFSYARAQTRPPAIVLGNREYSLSKGPYPYFPGLRLVGSLGSGEREFAMTGPHSVVRVGGSALFAVPAGEVRNIWISGIQFRAASASTHFQVPVTDLANGPRVQDATFIDLAWVGFATVMHARHLRCRIDRTYCNEGTDTQFRLAGSDNYYWLTGGYLSSTKLAADRFYLHFPHMSRTDVGPLYITPEKATGIRIDGGYGGLTFTGTKLDSTGRDATRACQGAAVLITGGRGITFDKAWFFGNAVNPAATGRTPADRGQVFIRGAAADVTFMTPQFSGFDAQAGHTPSTTPAIYATSTARGVRVVAPMAPNGGTKLIQQQTAGTVSTFAADGWSLSVA</sequence>
<gene>
    <name evidence="1" type="ORF">ACFPZN_04355</name>
</gene>
<organism evidence="1 2">
    <name type="scientific">Actinomadura rugatobispora</name>
    <dbReference type="NCBI Taxonomy" id="1994"/>
    <lineage>
        <taxon>Bacteria</taxon>
        <taxon>Bacillati</taxon>
        <taxon>Actinomycetota</taxon>
        <taxon>Actinomycetes</taxon>
        <taxon>Streptosporangiales</taxon>
        <taxon>Thermomonosporaceae</taxon>
        <taxon>Actinomadura</taxon>
    </lineage>
</organism>
<comment type="caution">
    <text evidence="1">The sequence shown here is derived from an EMBL/GenBank/DDBJ whole genome shotgun (WGS) entry which is preliminary data.</text>
</comment>
<evidence type="ECO:0000313" key="1">
    <source>
        <dbReference type="EMBL" id="MFC5744842.1"/>
    </source>
</evidence>